<protein>
    <submittedName>
        <fullName evidence="1">Replication protein</fullName>
    </submittedName>
</protein>
<dbReference type="EMBL" id="AWTN01000163">
    <property type="protein sequence ID" value="KGG81905.1"/>
    <property type="molecule type" value="Genomic_DNA"/>
</dbReference>
<dbReference type="AlphaFoldDB" id="A0A0E3B618"/>
<dbReference type="Proteomes" id="UP000029567">
    <property type="component" value="Unassembled WGS sequence"/>
</dbReference>
<evidence type="ECO:0000313" key="2">
    <source>
        <dbReference type="Proteomes" id="UP000029567"/>
    </source>
</evidence>
<sequence length="379" mass="41856">MLHDKPFNEAEFRAELITRGVDPETAADVAARTAAGRKGSGRTTGHIQTQLALDGSADPRQPKSAPVKRSKPVLPTAIPAKLKTSPPTARELKLIKTGAEIASERPGDDDLGYMHSIICQVGLPRSEVQGTSFERISGGAGLLVEAGKLWDGKQFVQQPIPYGPMPRLILAWMNTYAVRFNTPEIPIGDSASEFLRMLGKQTNGGKRGAFTTFKKQVQALSACRMTLGFNANGMAHTYEGKPIKHFEAWLAATEEQRPLWPGTVTFSEDYYKTLKEHAVPLDLRAFMELKGSALAMDVYAWLAQRLYRVEGKGRTLHWKSLREQFGQEYEGKEPDKNFKKKFLPALRDVLTVYPQARVKQVNGGILVMRSSPPVPPKGA</sequence>
<accession>A0A0E3B618</accession>
<proteinExistence type="predicted"/>
<evidence type="ECO:0000313" key="1">
    <source>
        <dbReference type="EMBL" id="KGG81905.1"/>
    </source>
</evidence>
<reference evidence="1 2" key="1">
    <citation type="submission" date="2013-09" db="EMBL/GenBank/DDBJ databases">
        <title>High correlation between genotypes and phenotypes of environmental bacteria Comamonas testosteroni strains.</title>
        <authorList>
            <person name="Liu L."/>
            <person name="Zhu W."/>
            <person name="Xia X."/>
            <person name="Xu B."/>
            <person name="Luo M."/>
            <person name="Wang G."/>
        </authorList>
    </citation>
    <scope>NUCLEOTIDE SEQUENCE [LARGE SCALE GENOMIC DNA]</scope>
    <source>
        <strain evidence="1 2">JL14</strain>
    </source>
</reference>
<organism evidence="1 2">
    <name type="scientific">Comamonas thiooxydans</name>
    <dbReference type="NCBI Taxonomy" id="363952"/>
    <lineage>
        <taxon>Bacteria</taxon>
        <taxon>Pseudomonadati</taxon>
        <taxon>Pseudomonadota</taxon>
        <taxon>Betaproteobacteria</taxon>
        <taxon>Burkholderiales</taxon>
        <taxon>Comamonadaceae</taxon>
        <taxon>Comamonas</taxon>
    </lineage>
</organism>
<dbReference type="Pfam" id="PF04796">
    <property type="entry name" value="RepA_C"/>
    <property type="match status" value="1"/>
</dbReference>
<name>A0A0E3B618_9BURK</name>
<gene>
    <name evidence="1" type="ORF">P245_27915</name>
</gene>
<dbReference type="RefSeq" id="WP_034384357.1">
    <property type="nucleotide sequence ID" value="NZ_AWTN01000163.1"/>
</dbReference>
<comment type="caution">
    <text evidence="1">The sequence shown here is derived from an EMBL/GenBank/DDBJ whole genome shotgun (WGS) entry which is preliminary data.</text>
</comment>
<dbReference type="InterPro" id="IPR006881">
    <property type="entry name" value="RepA_C"/>
</dbReference>